<dbReference type="Pfam" id="PF00651">
    <property type="entry name" value="BTB"/>
    <property type="match status" value="1"/>
</dbReference>
<protein>
    <submittedName>
        <fullName evidence="4">Kelch-like protein 6</fullName>
    </submittedName>
</protein>
<dbReference type="InParanoid" id="L9L0N5"/>
<dbReference type="InterPro" id="IPR011333">
    <property type="entry name" value="SKP1/BTB/POZ_sf"/>
</dbReference>
<dbReference type="EMBL" id="KB320634">
    <property type="protein sequence ID" value="ELW66947.1"/>
    <property type="molecule type" value="Genomic_DNA"/>
</dbReference>
<dbReference type="PANTHER" id="PTHR24412:SF428">
    <property type="entry name" value="KELCH-LIKE PROTEIN 6"/>
    <property type="match status" value="1"/>
</dbReference>
<accession>L9L0N5</accession>
<organism evidence="4 5">
    <name type="scientific">Tupaia chinensis</name>
    <name type="common">Chinese tree shrew</name>
    <name type="synonym">Tupaia belangeri chinensis</name>
    <dbReference type="NCBI Taxonomy" id="246437"/>
    <lineage>
        <taxon>Eukaryota</taxon>
        <taxon>Metazoa</taxon>
        <taxon>Chordata</taxon>
        <taxon>Craniata</taxon>
        <taxon>Vertebrata</taxon>
        <taxon>Euteleostomi</taxon>
        <taxon>Mammalia</taxon>
        <taxon>Eutheria</taxon>
        <taxon>Euarchontoglires</taxon>
        <taxon>Scandentia</taxon>
        <taxon>Tupaiidae</taxon>
        <taxon>Tupaia</taxon>
    </lineage>
</organism>
<proteinExistence type="predicted"/>
<dbReference type="InterPro" id="IPR000210">
    <property type="entry name" value="BTB/POZ_dom"/>
</dbReference>
<name>L9L0N5_TUPCH</name>
<dbReference type="AlphaFoldDB" id="L9L0N5"/>
<evidence type="ECO:0000313" key="4">
    <source>
        <dbReference type="EMBL" id="ELW66947.1"/>
    </source>
</evidence>
<gene>
    <name evidence="4" type="ORF">TREES_T100020512</name>
</gene>
<evidence type="ECO:0000256" key="2">
    <source>
        <dbReference type="ARBA" id="ARBA00022737"/>
    </source>
</evidence>
<dbReference type="PANTHER" id="PTHR24412">
    <property type="entry name" value="KELCH PROTEIN"/>
    <property type="match status" value="1"/>
</dbReference>
<keyword evidence="2" id="KW-0677">Repeat</keyword>
<evidence type="ECO:0000259" key="3">
    <source>
        <dbReference type="Pfam" id="PF00651"/>
    </source>
</evidence>
<dbReference type="SUPFAM" id="SSF54695">
    <property type="entry name" value="POZ domain"/>
    <property type="match status" value="1"/>
</dbReference>
<dbReference type="Proteomes" id="UP000011518">
    <property type="component" value="Unassembled WGS sequence"/>
</dbReference>
<feature type="domain" description="BTB" evidence="3">
    <location>
        <begin position="1"/>
        <end position="54"/>
    </location>
</feature>
<evidence type="ECO:0000256" key="1">
    <source>
        <dbReference type="ARBA" id="ARBA00022441"/>
    </source>
</evidence>
<reference evidence="5" key="1">
    <citation type="submission" date="2012-07" db="EMBL/GenBank/DDBJ databases">
        <title>Genome of the Chinese tree shrew, a rising model animal genetically related to primates.</title>
        <authorList>
            <person name="Zhang G."/>
            <person name="Fan Y."/>
            <person name="Yao Y."/>
            <person name="Huang Z."/>
        </authorList>
    </citation>
    <scope>NUCLEOTIDE SEQUENCE [LARGE SCALE GENOMIC DNA]</scope>
</reference>
<dbReference type="Gene3D" id="3.30.710.10">
    <property type="entry name" value="Potassium Channel Kv1.1, Chain A"/>
    <property type="match status" value="1"/>
</dbReference>
<keyword evidence="5" id="KW-1185">Reference proteome</keyword>
<sequence length="80" mass="9321">MFCNDLKEKYEKRIIIKGVDAETMHTLLDYTYTSKALITKQNVQRLLEAANLFQGHARHFYLLSCDAPELQRVEHLVQPA</sequence>
<keyword evidence="1" id="KW-0880">Kelch repeat</keyword>
<dbReference type="STRING" id="246437.L9L0N5"/>
<evidence type="ECO:0000313" key="5">
    <source>
        <dbReference type="Proteomes" id="UP000011518"/>
    </source>
</evidence>
<reference evidence="5" key="2">
    <citation type="journal article" date="2013" name="Nat. Commun.">
        <title>Genome of the Chinese tree shrew.</title>
        <authorList>
            <person name="Fan Y."/>
            <person name="Huang Z.Y."/>
            <person name="Cao C.C."/>
            <person name="Chen C.S."/>
            <person name="Chen Y.X."/>
            <person name="Fan D.D."/>
            <person name="He J."/>
            <person name="Hou H.L."/>
            <person name="Hu L."/>
            <person name="Hu X.T."/>
            <person name="Jiang X.T."/>
            <person name="Lai R."/>
            <person name="Lang Y.S."/>
            <person name="Liang B."/>
            <person name="Liao S.G."/>
            <person name="Mu D."/>
            <person name="Ma Y.Y."/>
            <person name="Niu Y.Y."/>
            <person name="Sun X.Q."/>
            <person name="Xia J.Q."/>
            <person name="Xiao J."/>
            <person name="Xiong Z.Q."/>
            <person name="Xu L."/>
            <person name="Yang L."/>
            <person name="Zhang Y."/>
            <person name="Zhao W."/>
            <person name="Zhao X.D."/>
            <person name="Zheng Y.T."/>
            <person name="Zhou J.M."/>
            <person name="Zhu Y.B."/>
            <person name="Zhang G.J."/>
            <person name="Wang J."/>
            <person name="Yao Y.G."/>
        </authorList>
    </citation>
    <scope>NUCLEOTIDE SEQUENCE [LARGE SCALE GENOMIC DNA]</scope>
</reference>